<gene>
    <name evidence="3" type="ORF">IDM48_04555</name>
</gene>
<proteinExistence type="predicted"/>
<feature type="region of interest" description="Disordered" evidence="1">
    <location>
        <begin position="63"/>
        <end position="82"/>
    </location>
</feature>
<feature type="region of interest" description="Disordered" evidence="1">
    <location>
        <begin position="100"/>
        <end position="120"/>
    </location>
</feature>
<evidence type="ECO:0000256" key="2">
    <source>
        <dbReference type="SAM" id="Phobius"/>
    </source>
</evidence>
<dbReference type="EMBL" id="CP061538">
    <property type="protein sequence ID" value="QNV40679.1"/>
    <property type="molecule type" value="Genomic_DNA"/>
</dbReference>
<dbReference type="RefSeq" id="WP_190618272.1">
    <property type="nucleotide sequence ID" value="NZ_CP061538.1"/>
</dbReference>
<keyword evidence="2" id="KW-0812">Transmembrane</keyword>
<organism evidence="3 4">
    <name type="scientific">Rothia amarae</name>
    <dbReference type="NCBI Taxonomy" id="169480"/>
    <lineage>
        <taxon>Bacteria</taxon>
        <taxon>Bacillati</taxon>
        <taxon>Actinomycetota</taxon>
        <taxon>Actinomycetes</taxon>
        <taxon>Micrococcales</taxon>
        <taxon>Micrococcaceae</taxon>
        <taxon>Rothia</taxon>
    </lineage>
</organism>
<feature type="transmembrane region" description="Helical" evidence="2">
    <location>
        <begin position="12"/>
        <end position="30"/>
    </location>
</feature>
<evidence type="ECO:0000313" key="3">
    <source>
        <dbReference type="EMBL" id="QNV40679.1"/>
    </source>
</evidence>
<accession>A0A7H2BLY3</accession>
<keyword evidence="2" id="KW-1133">Transmembrane helix</keyword>
<evidence type="ECO:0000313" key="4">
    <source>
        <dbReference type="Proteomes" id="UP000516421"/>
    </source>
</evidence>
<protein>
    <submittedName>
        <fullName evidence="3">Uncharacterized protein</fullName>
    </submittedName>
</protein>
<evidence type="ECO:0000256" key="1">
    <source>
        <dbReference type="SAM" id="MobiDB-lite"/>
    </source>
</evidence>
<name>A0A7H2BLY3_9MICC</name>
<sequence length="120" mass="13658">MMHFDESSPIVQIILWLFVGGGGAKLYTAWRDYKSGKAKSELEKNQLLLSEKKEAEEARRCELESAKAEAEAEGKRADDEARKRRLVEEALADTRRVCIQQHGVEPSSLPPWPEYNRDPS</sequence>
<reference evidence="3 4" key="1">
    <citation type="submission" date="2020-09" db="EMBL/GenBank/DDBJ databases">
        <title>Investigation of environmental microbe.</title>
        <authorList>
            <person name="Ou Y."/>
            <person name="Kang Q."/>
        </authorList>
    </citation>
    <scope>NUCLEOTIDE SEQUENCE [LARGE SCALE GENOMIC DNA]</scope>
    <source>
        <strain evidence="3 4">KJZ-9</strain>
    </source>
</reference>
<keyword evidence="2" id="KW-0472">Membrane</keyword>
<dbReference type="Proteomes" id="UP000516421">
    <property type="component" value="Chromosome"/>
</dbReference>
<dbReference type="KEGG" id="rama:IDM48_04555"/>
<keyword evidence="4" id="KW-1185">Reference proteome</keyword>
<dbReference type="AlphaFoldDB" id="A0A7H2BLY3"/>